<reference evidence="3" key="1">
    <citation type="journal article" date="2019" name="Int. J. Syst. Evol. Microbiol.">
        <title>The Global Catalogue of Microorganisms (GCM) 10K type strain sequencing project: providing services to taxonomists for standard genome sequencing and annotation.</title>
        <authorList>
            <consortium name="The Broad Institute Genomics Platform"/>
            <consortium name="The Broad Institute Genome Sequencing Center for Infectious Disease"/>
            <person name="Wu L."/>
            <person name="Ma J."/>
        </authorList>
    </citation>
    <scope>NUCLEOTIDE SEQUENCE [LARGE SCALE GENOMIC DNA]</scope>
    <source>
        <strain evidence="3">JCM 31037</strain>
    </source>
</reference>
<keyword evidence="2" id="KW-0560">Oxidoreductase</keyword>
<protein>
    <submittedName>
        <fullName evidence="2">SDR family oxidoreductase</fullName>
        <ecNumber evidence="2">1.6.5.2</ecNumber>
    </submittedName>
</protein>
<evidence type="ECO:0000259" key="1">
    <source>
        <dbReference type="Pfam" id="PF05368"/>
    </source>
</evidence>
<gene>
    <name evidence="2" type="ORF">ACFQ4H_10755</name>
</gene>
<comment type="caution">
    <text evidence="2">The sequence shown here is derived from an EMBL/GenBank/DDBJ whole genome shotgun (WGS) entry which is preliminary data.</text>
</comment>
<dbReference type="CDD" id="cd05269">
    <property type="entry name" value="TMR_SDR_a"/>
    <property type="match status" value="1"/>
</dbReference>
<name>A0ABW3YD83_9ACTN</name>
<dbReference type="Pfam" id="PF05368">
    <property type="entry name" value="NmrA"/>
    <property type="match status" value="1"/>
</dbReference>
<dbReference type="InterPro" id="IPR036291">
    <property type="entry name" value="NAD(P)-bd_dom_sf"/>
</dbReference>
<dbReference type="Gene3D" id="3.40.50.720">
    <property type="entry name" value="NAD(P)-binding Rossmann-like Domain"/>
    <property type="match status" value="1"/>
</dbReference>
<sequence>MILVTGATGPVGSQVVTQLVEAKADVRALTRDPKAARFAPQVEVVQGDLGSPESLRKALDGVERLFALMPTFGKPEGRTYDQNLARAASDAGVRQIVRLSVLAAEAAQADDPHTAYHLNGEREVRECGVPWTFLRPGQFMTNALSWAESIKSEGFVREPYAHIKQAPIDPADIAACAVSVLTSDGHDGQAYPLSGPEALSIEEQVARVAEVLGSEIRVINVPPDVARAEWLDQGYPEMMVDGILKHMGDENGIHGKVFPGVEQLTGRPAVTFREWASSNVDAFR</sequence>
<dbReference type="GO" id="GO:0003955">
    <property type="term" value="F:NAD(P)H dehydrogenase (quinone) activity"/>
    <property type="evidence" value="ECO:0007669"/>
    <property type="project" value="UniProtKB-EC"/>
</dbReference>
<evidence type="ECO:0000313" key="2">
    <source>
        <dbReference type="EMBL" id="MFD1321566.1"/>
    </source>
</evidence>
<evidence type="ECO:0000313" key="3">
    <source>
        <dbReference type="Proteomes" id="UP001597260"/>
    </source>
</evidence>
<dbReference type="InterPro" id="IPR051604">
    <property type="entry name" value="Ergot_Alk_Oxidoreductase"/>
</dbReference>
<dbReference type="Gene3D" id="3.90.25.10">
    <property type="entry name" value="UDP-galactose 4-epimerase, domain 1"/>
    <property type="match status" value="1"/>
</dbReference>
<dbReference type="InterPro" id="IPR008030">
    <property type="entry name" value="NmrA-like"/>
</dbReference>
<dbReference type="EMBL" id="JBHTMP010000012">
    <property type="protein sequence ID" value="MFD1321566.1"/>
    <property type="molecule type" value="Genomic_DNA"/>
</dbReference>
<accession>A0ABW3YD83</accession>
<dbReference type="Proteomes" id="UP001597260">
    <property type="component" value="Unassembled WGS sequence"/>
</dbReference>
<organism evidence="2 3">
    <name type="scientific">Micromonospora sonneratiae</name>
    <dbReference type="NCBI Taxonomy" id="1184706"/>
    <lineage>
        <taxon>Bacteria</taxon>
        <taxon>Bacillati</taxon>
        <taxon>Actinomycetota</taxon>
        <taxon>Actinomycetes</taxon>
        <taxon>Micromonosporales</taxon>
        <taxon>Micromonosporaceae</taxon>
        <taxon>Micromonospora</taxon>
    </lineage>
</organism>
<dbReference type="EC" id="1.6.5.2" evidence="2"/>
<dbReference type="PANTHER" id="PTHR43162:SF1">
    <property type="entry name" value="PRESTALK A DIFFERENTIATION PROTEIN A"/>
    <property type="match status" value="1"/>
</dbReference>
<dbReference type="RefSeq" id="WP_377569714.1">
    <property type="nucleotide sequence ID" value="NZ_JBHTMP010000012.1"/>
</dbReference>
<proteinExistence type="predicted"/>
<feature type="domain" description="NmrA-like" evidence="1">
    <location>
        <begin position="2"/>
        <end position="257"/>
    </location>
</feature>
<dbReference type="PANTHER" id="PTHR43162">
    <property type="match status" value="1"/>
</dbReference>
<keyword evidence="3" id="KW-1185">Reference proteome</keyword>
<dbReference type="SUPFAM" id="SSF51735">
    <property type="entry name" value="NAD(P)-binding Rossmann-fold domains"/>
    <property type="match status" value="1"/>
</dbReference>